<accession>A0A5C0ZWL4</accession>
<keyword evidence="1" id="KW-0472">Membrane</keyword>
<proteinExistence type="predicted"/>
<evidence type="ECO:0000256" key="1">
    <source>
        <dbReference type="SAM" id="Phobius"/>
    </source>
</evidence>
<feature type="transmembrane region" description="Helical" evidence="1">
    <location>
        <begin position="6"/>
        <end position="24"/>
    </location>
</feature>
<dbReference type="KEGG" id="kuy:FY550_01790"/>
<sequence>MTTMLLLGAGYFLLVAFFIGAFMLSRRADDQAQSWEHNRRVSLADNKVAEMPTTEQVGEVRTVPNARVEAPARRRKAQLHGS</sequence>
<reference evidence="2 3" key="1">
    <citation type="submission" date="2019-08" db="EMBL/GenBank/DDBJ databases">
        <title>Complete genome sequence of Kushneria sp. YCWA18, a halophilic phosphate-solubilizing bacterium isolated from Daqiao saltern in China.</title>
        <authorList>
            <person name="Du G.-X."/>
            <person name="Qu L.-Y."/>
        </authorList>
    </citation>
    <scope>NUCLEOTIDE SEQUENCE [LARGE SCALE GENOMIC DNA]</scope>
    <source>
        <strain evidence="2 3">YCWA18</strain>
    </source>
</reference>
<keyword evidence="1" id="KW-1133">Transmembrane helix</keyword>
<keyword evidence="1" id="KW-0812">Transmembrane</keyword>
<dbReference type="Proteomes" id="UP000322553">
    <property type="component" value="Chromosome"/>
</dbReference>
<evidence type="ECO:0000313" key="3">
    <source>
        <dbReference type="Proteomes" id="UP000322553"/>
    </source>
</evidence>
<dbReference type="EMBL" id="CP043420">
    <property type="protein sequence ID" value="QEL09987.1"/>
    <property type="molecule type" value="Genomic_DNA"/>
</dbReference>
<keyword evidence="3" id="KW-1185">Reference proteome</keyword>
<protein>
    <submittedName>
        <fullName evidence="2">Uncharacterized protein</fullName>
    </submittedName>
</protein>
<gene>
    <name evidence="2" type="ORF">FY550_01790</name>
</gene>
<organism evidence="2 3">
    <name type="scientific">Kushneria phosphatilytica</name>
    <dbReference type="NCBI Taxonomy" id="657387"/>
    <lineage>
        <taxon>Bacteria</taxon>
        <taxon>Pseudomonadati</taxon>
        <taxon>Pseudomonadota</taxon>
        <taxon>Gammaproteobacteria</taxon>
        <taxon>Oceanospirillales</taxon>
        <taxon>Halomonadaceae</taxon>
        <taxon>Kushneria</taxon>
    </lineage>
</organism>
<evidence type="ECO:0000313" key="2">
    <source>
        <dbReference type="EMBL" id="QEL09987.1"/>
    </source>
</evidence>
<dbReference type="AlphaFoldDB" id="A0A5C0ZWL4"/>
<name>A0A5C0ZWL4_9GAMM</name>
<dbReference type="RefSeq" id="WP_070981137.1">
    <property type="nucleotide sequence ID" value="NZ_CP043420.1"/>
</dbReference>